<dbReference type="InterPro" id="IPR012655">
    <property type="entry name" value="YrzI"/>
</dbReference>
<dbReference type="AlphaFoldDB" id="A0A417YUN1"/>
<dbReference type="EMBL" id="QWEG01000005">
    <property type="protein sequence ID" value="RHW40969.1"/>
    <property type="molecule type" value="Genomic_DNA"/>
</dbReference>
<dbReference type="NCBIfam" id="TIGR02413">
    <property type="entry name" value="Bac_small_yrzI"/>
    <property type="match status" value="1"/>
</dbReference>
<protein>
    <submittedName>
        <fullName evidence="1">YrzI family small protein</fullName>
    </submittedName>
</protein>
<name>A0A417YUN1_9BACI</name>
<dbReference type="Proteomes" id="UP000284416">
    <property type="component" value="Unassembled WGS sequence"/>
</dbReference>
<comment type="caution">
    <text evidence="1">The sequence shown here is derived from an EMBL/GenBank/DDBJ whole genome shotgun (WGS) entry which is preliminary data.</text>
</comment>
<dbReference type="Pfam" id="PF09501">
    <property type="entry name" value="Bac_small_YrzI"/>
    <property type="match status" value="1"/>
</dbReference>
<gene>
    <name evidence="1" type="ORF">D1B31_08460</name>
</gene>
<proteinExistence type="predicted"/>
<dbReference type="OrthoDB" id="2923905at2"/>
<organism evidence="1 2">
    <name type="scientific">Neobacillus notoginsengisoli</name>
    <dbReference type="NCBI Taxonomy" id="1578198"/>
    <lineage>
        <taxon>Bacteria</taxon>
        <taxon>Bacillati</taxon>
        <taxon>Bacillota</taxon>
        <taxon>Bacilli</taxon>
        <taxon>Bacillales</taxon>
        <taxon>Bacillaceae</taxon>
        <taxon>Neobacillus</taxon>
    </lineage>
</organism>
<evidence type="ECO:0000313" key="1">
    <source>
        <dbReference type="EMBL" id="RHW40969.1"/>
    </source>
</evidence>
<evidence type="ECO:0000313" key="2">
    <source>
        <dbReference type="Proteomes" id="UP000284416"/>
    </source>
</evidence>
<sequence length="46" mass="5790">MTLHIFFFIITIQKRKYSPRELINMEHVQKITEENKNRMFSLYRPF</sequence>
<dbReference type="RefSeq" id="WP_118920345.1">
    <property type="nucleotide sequence ID" value="NZ_QWEG01000005.1"/>
</dbReference>
<keyword evidence="2" id="KW-1185">Reference proteome</keyword>
<accession>A0A417YUN1</accession>
<reference evidence="1 2" key="1">
    <citation type="journal article" date="2017" name="Int. J. Syst. Evol. Microbiol.">
        <title>Bacillus notoginsengisoli sp. nov., a novel bacterium isolated from the rhizosphere of Panax notoginseng.</title>
        <authorList>
            <person name="Zhang M.Y."/>
            <person name="Cheng J."/>
            <person name="Cai Y."/>
            <person name="Zhang T.Y."/>
            <person name="Wu Y.Y."/>
            <person name="Manikprabhu D."/>
            <person name="Li W.J."/>
            <person name="Zhang Y.X."/>
        </authorList>
    </citation>
    <scope>NUCLEOTIDE SEQUENCE [LARGE SCALE GENOMIC DNA]</scope>
    <source>
        <strain evidence="1 2">JCM 30743</strain>
    </source>
</reference>